<proteinExistence type="predicted"/>
<name>A0A0A9D3R6_ARUDO</name>
<feature type="compositionally biased region" description="Polar residues" evidence="1">
    <location>
        <begin position="109"/>
        <end position="125"/>
    </location>
</feature>
<evidence type="ECO:0000313" key="2">
    <source>
        <dbReference type="EMBL" id="JAD83224.1"/>
    </source>
</evidence>
<feature type="region of interest" description="Disordered" evidence="1">
    <location>
        <begin position="108"/>
        <end position="138"/>
    </location>
</feature>
<dbReference type="EMBL" id="GBRH01214671">
    <property type="protein sequence ID" value="JAD83224.1"/>
    <property type="molecule type" value="Transcribed_RNA"/>
</dbReference>
<reference evidence="2" key="2">
    <citation type="journal article" date="2015" name="Data Brief">
        <title>Shoot transcriptome of the giant reed, Arundo donax.</title>
        <authorList>
            <person name="Barrero R.A."/>
            <person name="Guerrero F.D."/>
            <person name="Moolhuijzen P."/>
            <person name="Goolsby J.A."/>
            <person name="Tidwell J."/>
            <person name="Bellgard S.E."/>
            <person name="Bellgard M.I."/>
        </authorList>
    </citation>
    <scope>NUCLEOTIDE SEQUENCE</scope>
    <source>
        <tissue evidence="2">Shoot tissue taken approximately 20 cm above the soil surface</tissue>
    </source>
</reference>
<evidence type="ECO:0000256" key="1">
    <source>
        <dbReference type="SAM" id="MobiDB-lite"/>
    </source>
</evidence>
<organism evidence="2">
    <name type="scientific">Arundo donax</name>
    <name type="common">Giant reed</name>
    <name type="synonym">Donax arundinaceus</name>
    <dbReference type="NCBI Taxonomy" id="35708"/>
    <lineage>
        <taxon>Eukaryota</taxon>
        <taxon>Viridiplantae</taxon>
        <taxon>Streptophyta</taxon>
        <taxon>Embryophyta</taxon>
        <taxon>Tracheophyta</taxon>
        <taxon>Spermatophyta</taxon>
        <taxon>Magnoliopsida</taxon>
        <taxon>Liliopsida</taxon>
        <taxon>Poales</taxon>
        <taxon>Poaceae</taxon>
        <taxon>PACMAD clade</taxon>
        <taxon>Arundinoideae</taxon>
        <taxon>Arundineae</taxon>
        <taxon>Arundo</taxon>
    </lineage>
</organism>
<dbReference type="AlphaFoldDB" id="A0A0A9D3R6"/>
<sequence length="160" mass="17565">MDLDGDRQGLATGVAARRGDGALVHTAEAAAADERVLPEVVGHLLQLREREGHQRVPRRRRGAPPQGLHLAGVRRELALVAPVTLRRALDLGSLWLYIGGDLGNVGTPHKQTVPHTKQSLSLSKSRTPRTEKKRQRPPTFSTILSLFLSLSGTPRTEKKW</sequence>
<accession>A0A0A9D3R6</accession>
<protein>
    <submittedName>
        <fullName evidence="2">Uncharacterized protein</fullName>
    </submittedName>
</protein>
<reference evidence="2" key="1">
    <citation type="submission" date="2014-09" db="EMBL/GenBank/DDBJ databases">
        <authorList>
            <person name="Magalhaes I.L.F."/>
            <person name="Oliveira U."/>
            <person name="Santos F.R."/>
            <person name="Vidigal T.H.D.A."/>
            <person name="Brescovit A.D."/>
            <person name="Santos A.J."/>
        </authorList>
    </citation>
    <scope>NUCLEOTIDE SEQUENCE</scope>
    <source>
        <tissue evidence="2">Shoot tissue taken approximately 20 cm above the soil surface</tissue>
    </source>
</reference>